<evidence type="ECO:0000256" key="2">
    <source>
        <dbReference type="SAM" id="MobiDB-lite"/>
    </source>
</evidence>
<dbReference type="EMBL" id="VOFY01000019">
    <property type="protein sequence ID" value="KAA8582552.1"/>
    <property type="molecule type" value="Genomic_DNA"/>
</dbReference>
<sequence length="311" mass="34645">MSHIPRRWRSEPRVSPSLWSNPHKPNLTESIFAFALPFVFHLPPFPLLTSSLIYPEAQWSRHSHSELLSQPFQASVLMPLKEPLWYSPEKNSGVRGSLTQEDFLGDQMSRQRRNFFNLPLSASVVGAVEPCQDAFSPYSEYKESEEEGRKGGRGKDADEKDGKVPGGRAAQFLSFIHPLPHHHSALLLSSQSTSSTAARIISKLGAGSHSPSVISSARDIRDRRKKPVMLFIHGGSYMEGTGNMFDASVLAAYGNVIVVTMNYRLGVLAGQTSFSSSRHHSSGSGGRRRRRRRRRSNTRSPATSLQEFCRV</sequence>
<evidence type="ECO:0000256" key="1">
    <source>
        <dbReference type="ARBA" id="ARBA00005964"/>
    </source>
</evidence>
<gene>
    <name evidence="4" type="ORF">FQN60_006223</name>
</gene>
<name>A0A5J5CKW8_9PERO</name>
<dbReference type="InterPro" id="IPR051093">
    <property type="entry name" value="Neuroligin/BSAL"/>
</dbReference>
<accession>A0A5J5CKW8</accession>
<dbReference type="SUPFAM" id="SSF53474">
    <property type="entry name" value="alpha/beta-Hydrolases"/>
    <property type="match status" value="1"/>
</dbReference>
<reference evidence="4 5" key="1">
    <citation type="submission" date="2019-08" db="EMBL/GenBank/DDBJ databases">
        <title>A chromosome-level genome assembly, high-density linkage maps, and genome scans reveal the genomic architecture of hybrid incompatibilities underlying speciation via character displacement in darters (Percidae: Etheostominae).</title>
        <authorList>
            <person name="Moran R.L."/>
            <person name="Catchen J.M."/>
            <person name="Fuller R.C."/>
        </authorList>
    </citation>
    <scope>NUCLEOTIDE SEQUENCE [LARGE SCALE GENOMIC DNA]</scope>
    <source>
        <strain evidence="4">EspeVRDwgs_2016</strain>
        <tissue evidence="4">Muscle</tissue>
    </source>
</reference>
<dbReference type="Pfam" id="PF00135">
    <property type="entry name" value="COesterase"/>
    <property type="match status" value="1"/>
</dbReference>
<dbReference type="AlphaFoldDB" id="A0A5J5CKW8"/>
<comment type="similarity">
    <text evidence="1">Belongs to the type-B carboxylesterase/lipase family.</text>
</comment>
<protein>
    <recommendedName>
        <fullName evidence="3">Carboxylesterase type B domain-containing protein</fullName>
    </recommendedName>
</protein>
<keyword evidence="5" id="KW-1185">Reference proteome</keyword>
<dbReference type="PANTHER" id="PTHR43903">
    <property type="entry name" value="NEUROLIGIN"/>
    <property type="match status" value="1"/>
</dbReference>
<dbReference type="InterPro" id="IPR029058">
    <property type="entry name" value="AB_hydrolase_fold"/>
</dbReference>
<feature type="region of interest" description="Disordered" evidence="2">
    <location>
        <begin position="136"/>
        <end position="164"/>
    </location>
</feature>
<feature type="compositionally biased region" description="Basic and acidic residues" evidence="2">
    <location>
        <begin position="147"/>
        <end position="163"/>
    </location>
</feature>
<dbReference type="Gene3D" id="3.40.50.1820">
    <property type="entry name" value="alpha/beta hydrolase"/>
    <property type="match status" value="1"/>
</dbReference>
<feature type="non-terminal residue" evidence="4">
    <location>
        <position position="311"/>
    </location>
</feature>
<dbReference type="InterPro" id="IPR002018">
    <property type="entry name" value="CarbesteraseB"/>
</dbReference>
<dbReference type="Proteomes" id="UP000327493">
    <property type="component" value="Chromosome 19"/>
</dbReference>
<evidence type="ECO:0000313" key="5">
    <source>
        <dbReference type="Proteomes" id="UP000327493"/>
    </source>
</evidence>
<proteinExistence type="inferred from homology"/>
<evidence type="ECO:0000259" key="3">
    <source>
        <dbReference type="Pfam" id="PF00135"/>
    </source>
</evidence>
<feature type="domain" description="Carboxylesterase type B" evidence="3">
    <location>
        <begin position="221"/>
        <end position="268"/>
    </location>
</feature>
<comment type="caution">
    <text evidence="4">The sequence shown here is derived from an EMBL/GenBank/DDBJ whole genome shotgun (WGS) entry which is preliminary data.</text>
</comment>
<organism evidence="4 5">
    <name type="scientific">Etheostoma spectabile</name>
    <name type="common">orangethroat darter</name>
    <dbReference type="NCBI Taxonomy" id="54343"/>
    <lineage>
        <taxon>Eukaryota</taxon>
        <taxon>Metazoa</taxon>
        <taxon>Chordata</taxon>
        <taxon>Craniata</taxon>
        <taxon>Vertebrata</taxon>
        <taxon>Euteleostomi</taxon>
        <taxon>Actinopterygii</taxon>
        <taxon>Neopterygii</taxon>
        <taxon>Teleostei</taxon>
        <taxon>Neoteleostei</taxon>
        <taxon>Acanthomorphata</taxon>
        <taxon>Eupercaria</taxon>
        <taxon>Perciformes</taxon>
        <taxon>Percoidei</taxon>
        <taxon>Percidae</taxon>
        <taxon>Etheostomatinae</taxon>
        <taxon>Etheostoma</taxon>
    </lineage>
</organism>
<feature type="compositionally biased region" description="Basic residues" evidence="2">
    <location>
        <begin position="277"/>
        <end position="297"/>
    </location>
</feature>
<evidence type="ECO:0000313" key="4">
    <source>
        <dbReference type="EMBL" id="KAA8582552.1"/>
    </source>
</evidence>
<feature type="region of interest" description="Disordered" evidence="2">
    <location>
        <begin position="274"/>
        <end position="305"/>
    </location>
</feature>